<evidence type="ECO:0008006" key="3">
    <source>
        <dbReference type="Google" id="ProtNLM"/>
    </source>
</evidence>
<gene>
    <name evidence="1" type="ORF">SAMN05216557_103200</name>
</gene>
<accession>A0A1G7KPE6</accession>
<keyword evidence="2" id="KW-1185">Reference proteome</keyword>
<dbReference type="Proteomes" id="UP000323502">
    <property type="component" value="Unassembled WGS sequence"/>
</dbReference>
<dbReference type="EMBL" id="FNBI01000003">
    <property type="protein sequence ID" value="SDF39092.1"/>
    <property type="molecule type" value="Genomic_DNA"/>
</dbReference>
<dbReference type="Gene3D" id="1.25.40.10">
    <property type="entry name" value="Tetratricopeptide repeat domain"/>
    <property type="match status" value="1"/>
</dbReference>
<reference evidence="1 2" key="1">
    <citation type="submission" date="2016-10" db="EMBL/GenBank/DDBJ databases">
        <authorList>
            <person name="Varghese N."/>
            <person name="Submissions S."/>
        </authorList>
    </citation>
    <scope>NUCLEOTIDE SEQUENCE [LARGE SCALE GENOMIC DNA]</scope>
    <source>
        <strain evidence="1 2">S7-754</strain>
    </source>
</reference>
<organism evidence="1 2">
    <name type="scientific">Sphingomonas carotinifaciens</name>
    <dbReference type="NCBI Taxonomy" id="1166323"/>
    <lineage>
        <taxon>Bacteria</taxon>
        <taxon>Pseudomonadati</taxon>
        <taxon>Pseudomonadota</taxon>
        <taxon>Alphaproteobacteria</taxon>
        <taxon>Sphingomonadales</taxon>
        <taxon>Sphingomonadaceae</taxon>
        <taxon>Sphingomonas</taxon>
    </lineage>
</organism>
<evidence type="ECO:0000313" key="1">
    <source>
        <dbReference type="EMBL" id="SDF39092.1"/>
    </source>
</evidence>
<dbReference type="AlphaFoldDB" id="A0A1G7KPE6"/>
<sequence>MMRFGGWVAGVALALGMATPAAAEWREARAKHFVIYANTGEDDIRRMATRLEQLDGAMRRMHAVAEQPGQTSNPITVYTVASANEVQSLCGKCPNIAGFYQPRASGSIAFTPRRGSSEGSIDPQIVLFHEYAHHFLLGNASTAYPAWYSEGYAEFVSTATFDKEALRVGVAAMHRAYSLLRTDMNIETLFDSARRKLSVEQRAAVYARGWLLTHYLMFSKERENQLGTYLRQLNEGVPSLKAGEAAFGGLKALDKDLDRYLNSSRITNVILPYTMLPVPPIAVRTLSEGEQAMIGLRMRSERGVNRETGRDVYDRALRTVGPYGDDPVVQGWLAEMAYDAGEDAAAEAAADRALAKDPKSVQALTYKAMVLMRRAGNSRDAAQWAEARRWIVKANRLDPDAAEPLSLYYRSYRMAGAKPTDAAVQGLYRAFELVPQDQGLRFMVAAQAIELGDIKGARATLRPLAFDPHAPADNPAAQLLALLDSDKVQEALARIRGNAEQAAPGGEAH</sequence>
<dbReference type="InterPro" id="IPR011990">
    <property type="entry name" value="TPR-like_helical_dom_sf"/>
</dbReference>
<evidence type="ECO:0000313" key="2">
    <source>
        <dbReference type="Proteomes" id="UP000323502"/>
    </source>
</evidence>
<dbReference type="SUPFAM" id="SSF48452">
    <property type="entry name" value="TPR-like"/>
    <property type="match status" value="1"/>
</dbReference>
<protein>
    <recommendedName>
        <fullName evidence="3">DUF1570 domain-containing protein</fullName>
    </recommendedName>
</protein>
<proteinExistence type="predicted"/>
<dbReference type="RefSeq" id="WP_235903993.1">
    <property type="nucleotide sequence ID" value="NZ_FNBI01000003.1"/>
</dbReference>
<name>A0A1G7KPE6_9SPHN</name>